<organism evidence="1 2">
    <name type="scientific">Alternaria tenuissima</name>
    <dbReference type="NCBI Taxonomy" id="119927"/>
    <lineage>
        <taxon>Eukaryota</taxon>
        <taxon>Fungi</taxon>
        <taxon>Dikarya</taxon>
        <taxon>Ascomycota</taxon>
        <taxon>Pezizomycotina</taxon>
        <taxon>Dothideomycetes</taxon>
        <taxon>Pleosporomycetidae</taxon>
        <taxon>Pleosporales</taxon>
        <taxon>Pleosporineae</taxon>
        <taxon>Pleosporaceae</taxon>
        <taxon>Alternaria</taxon>
        <taxon>Alternaria sect. Alternaria</taxon>
        <taxon>Alternaria alternata complex</taxon>
    </lineage>
</organism>
<evidence type="ECO:0000313" key="1">
    <source>
        <dbReference type="EMBL" id="RYN60849.1"/>
    </source>
</evidence>
<accession>A0A4V1WPH4</accession>
<reference evidence="2" key="1">
    <citation type="journal article" date="2019" name="bioRxiv">
        <title>Genomics, evolutionary history and diagnostics of the Alternaria alternata species group including apple and Asian pear pathotypes.</title>
        <authorList>
            <person name="Armitage A.D."/>
            <person name="Cockerton H.M."/>
            <person name="Sreenivasaprasad S."/>
            <person name="Woodhall J.W."/>
            <person name="Lane C.R."/>
            <person name="Harrison R.J."/>
            <person name="Clarkson J.P."/>
        </authorList>
    </citation>
    <scope>NUCLEOTIDE SEQUENCE [LARGE SCALE GENOMIC DNA]</scope>
    <source>
        <strain evidence="2">FERA 1082</strain>
    </source>
</reference>
<sequence>MMSSTRHANDSYEETNSITELLKASCKNALGDDSTGIEDDDFLEDQELVDSYEFVEDEIPKCPRTRFWTKGMIMSKPTKKVRWE</sequence>
<evidence type="ECO:0000313" key="2">
    <source>
        <dbReference type="Proteomes" id="UP000292402"/>
    </source>
</evidence>
<name>A0A4V1WPH4_9PLEO</name>
<protein>
    <submittedName>
        <fullName evidence="1">Uncharacterized protein</fullName>
    </submittedName>
</protein>
<dbReference type="EMBL" id="PDXA01000002">
    <property type="protein sequence ID" value="RYN60849.1"/>
    <property type="molecule type" value="Genomic_DNA"/>
</dbReference>
<gene>
    <name evidence="1" type="ORF">AA0114_g730</name>
</gene>
<proteinExistence type="predicted"/>
<comment type="caution">
    <text evidence="1">The sequence shown here is derived from an EMBL/GenBank/DDBJ whole genome shotgun (WGS) entry which is preliminary data.</text>
</comment>
<dbReference type="AlphaFoldDB" id="A0A4V1WPH4"/>
<dbReference type="Proteomes" id="UP000292402">
    <property type="component" value="Unassembled WGS sequence"/>
</dbReference>